<comment type="caution">
    <text evidence="5">The sequence shown here is derived from an EMBL/GenBank/DDBJ whole genome shotgun (WGS) entry which is preliminary data.</text>
</comment>
<evidence type="ECO:0000259" key="4">
    <source>
        <dbReference type="Pfam" id="PF13336"/>
    </source>
</evidence>
<dbReference type="AlphaFoldDB" id="A0A0L6ZBB9"/>
<dbReference type="InterPro" id="IPR037171">
    <property type="entry name" value="NagB/RpiA_transferase-like"/>
</dbReference>
<dbReference type="Gene3D" id="3.40.1080.10">
    <property type="entry name" value="Glutaconate Coenzyme A-transferase"/>
    <property type="match status" value="1"/>
</dbReference>
<dbReference type="Pfam" id="PF13336">
    <property type="entry name" value="AcetylCoA_hyd_C"/>
    <property type="match status" value="1"/>
</dbReference>
<dbReference type="Pfam" id="PF02550">
    <property type="entry name" value="AcetylCoA_hydro"/>
    <property type="match status" value="1"/>
</dbReference>
<name>A0A0L6ZBB9_9CLOT</name>
<evidence type="ECO:0000256" key="1">
    <source>
        <dbReference type="ARBA" id="ARBA00009632"/>
    </source>
</evidence>
<keyword evidence="6" id="KW-1185">Reference proteome</keyword>
<evidence type="ECO:0000313" key="5">
    <source>
        <dbReference type="EMBL" id="KOA20269.1"/>
    </source>
</evidence>
<evidence type="ECO:0000259" key="3">
    <source>
        <dbReference type="Pfam" id="PF02550"/>
    </source>
</evidence>
<dbReference type="Gene3D" id="3.40.1080.20">
    <property type="entry name" value="Acetyl-CoA hydrolase/transferase C-terminal domain"/>
    <property type="match status" value="1"/>
</dbReference>
<proteinExistence type="inferred from homology"/>
<dbReference type="InterPro" id="IPR003702">
    <property type="entry name" value="ActCoA_hydro_N"/>
</dbReference>
<dbReference type="EC" id="2.8.3.-" evidence="5"/>
<dbReference type="SUPFAM" id="SSF100950">
    <property type="entry name" value="NagB/RpiA/CoA transferase-like"/>
    <property type="match status" value="2"/>
</dbReference>
<keyword evidence="2 5" id="KW-0808">Transferase</keyword>
<sequence length="435" mass="48043">MNYNEQYKKKLITLSEALQKVESNMDIVAGLAAMEPMDFMARIHEVKDRVEDVRIYTCLNMGDYEFFRNPEMAGHFTNAAWFYTPPIRKAHEFGTTNFVPNHLHKSATDRISTTAPRMFVGTATPMDKHGYFNLSLSATYEKLLLETADIVILEIDPNYPRTFGDTNVHISDVDFVYETARPIPLFPYAPSTEKDKMIGNYIAELVEDGSTIQLGIGGIPNAVAGALMNKKDLGVHTELFNDGMIDLIEAGVITNSRKTLHRGISVATMALGSEKLYDFIDQNPGVAIMNGNYVNDPYVIGQNYKQVSINTTLEIDLTGQCCSESLGSKQFSGTGGQADTAIGAQRSVGGKSIIALYSTAVDKATGNPISKIVPTLKPGAAVSLSRNDVEYVVTEYGVARLRGKTIKERVNDLCAIAHPDFREELRKEAKKLMLW</sequence>
<dbReference type="PANTHER" id="PTHR21432:SF20">
    <property type="entry name" value="ACETYL-COA HYDROLASE"/>
    <property type="match status" value="1"/>
</dbReference>
<protein>
    <submittedName>
        <fullName evidence="5">Succinyl-CoA:coenzyme A transferase</fullName>
        <ecNumber evidence="5">2.8.3.-</ecNumber>
    </submittedName>
</protein>
<comment type="similarity">
    <text evidence="1">Belongs to the acetyl-CoA hydrolase/transferase family.</text>
</comment>
<feature type="domain" description="Acetyl-CoA hydrolase/transferase N-terminal" evidence="3">
    <location>
        <begin position="3"/>
        <end position="182"/>
    </location>
</feature>
<dbReference type="PANTHER" id="PTHR21432">
    <property type="entry name" value="ACETYL-COA HYDROLASE-RELATED"/>
    <property type="match status" value="1"/>
</dbReference>
<evidence type="ECO:0000313" key="6">
    <source>
        <dbReference type="Proteomes" id="UP000037043"/>
    </source>
</evidence>
<dbReference type="EMBL" id="LHUR01000017">
    <property type="protein sequence ID" value="KOA20269.1"/>
    <property type="molecule type" value="Genomic_DNA"/>
</dbReference>
<dbReference type="RefSeq" id="WP_052220844.1">
    <property type="nucleotide sequence ID" value="NZ_LHUR01000017.1"/>
</dbReference>
<organism evidence="5 6">
    <name type="scientific">Clostridium homopropionicum DSM 5847</name>
    <dbReference type="NCBI Taxonomy" id="1121318"/>
    <lineage>
        <taxon>Bacteria</taxon>
        <taxon>Bacillati</taxon>
        <taxon>Bacillota</taxon>
        <taxon>Clostridia</taxon>
        <taxon>Eubacteriales</taxon>
        <taxon>Clostridiaceae</taxon>
        <taxon>Clostridium</taxon>
    </lineage>
</organism>
<dbReference type="GO" id="GO:0008775">
    <property type="term" value="F:acetate CoA-transferase activity"/>
    <property type="evidence" value="ECO:0007669"/>
    <property type="project" value="InterPro"/>
</dbReference>
<dbReference type="GO" id="GO:0006083">
    <property type="term" value="P:acetate metabolic process"/>
    <property type="evidence" value="ECO:0007669"/>
    <property type="project" value="InterPro"/>
</dbReference>
<reference evidence="6" key="1">
    <citation type="submission" date="2015-08" db="EMBL/GenBank/DDBJ databases">
        <title>Genome sequence of the strict anaerobe Clostridium homopropionicum LuHBu1 (DSM 5847T).</title>
        <authorList>
            <person name="Poehlein A."/>
            <person name="Beck M."/>
            <person name="Schiel-Bengelsdorf B."/>
            <person name="Bengelsdorf F.R."/>
            <person name="Daniel R."/>
            <person name="Duerre P."/>
        </authorList>
    </citation>
    <scope>NUCLEOTIDE SEQUENCE [LARGE SCALE GENOMIC DNA]</scope>
    <source>
        <strain evidence="6">DSM 5847</strain>
    </source>
</reference>
<accession>A0A0L6ZBB9</accession>
<dbReference type="Proteomes" id="UP000037043">
    <property type="component" value="Unassembled WGS sequence"/>
</dbReference>
<dbReference type="InterPro" id="IPR026888">
    <property type="entry name" value="AcetylCoA_hyd_C"/>
</dbReference>
<dbReference type="InterPro" id="IPR046433">
    <property type="entry name" value="ActCoA_hydro"/>
</dbReference>
<evidence type="ECO:0000256" key="2">
    <source>
        <dbReference type="ARBA" id="ARBA00022679"/>
    </source>
</evidence>
<feature type="domain" description="Acetyl-CoA hydrolase/transferase C-terminal" evidence="4">
    <location>
        <begin position="272"/>
        <end position="429"/>
    </location>
</feature>
<dbReference type="InterPro" id="IPR038460">
    <property type="entry name" value="AcetylCoA_hyd_C_sf"/>
</dbReference>
<dbReference type="STRING" id="36844.SAMN04488501_11748"/>
<gene>
    <name evidence="5" type="primary">cat1_2</name>
    <name evidence="5" type="ORF">CLHOM_12650</name>
</gene>
<dbReference type="Gene3D" id="3.30.750.70">
    <property type="entry name" value="4-hydroxybutyrate coenzyme like domains"/>
    <property type="match status" value="1"/>
</dbReference>
<dbReference type="PATRIC" id="fig|1121318.3.peg.1279"/>